<gene>
    <name evidence="2" type="ORF">NE663_11020</name>
</gene>
<organism evidence="2 3">
    <name type="scientific">Massilicoli timonensis</name>
    <dbReference type="NCBI Taxonomy" id="2015901"/>
    <lineage>
        <taxon>Bacteria</taxon>
        <taxon>Bacillati</taxon>
        <taxon>Bacillota</taxon>
        <taxon>Erysipelotrichia</taxon>
        <taxon>Erysipelotrichales</taxon>
        <taxon>Erysipelotrichaceae</taxon>
        <taxon>Massilicoli</taxon>
    </lineage>
</organism>
<accession>A0ABT1SQ14</accession>
<dbReference type="EMBL" id="JANGCH010000067">
    <property type="protein sequence ID" value="MCQ5122770.1"/>
    <property type="molecule type" value="Genomic_DNA"/>
</dbReference>
<sequence>AIGIAFVLNIPMRKLERLMKKRFANNGFLYKLVRGIAIFFTLILALVVMIVVGSLIIPSLVDSLLQQFQNMPA</sequence>
<evidence type="ECO:0000313" key="3">
    <source>
        <dbReference type="Proteomes" id="UP001524435"/>
    </source>
</evidence>
<reference evidence="2 3" key="1">
    <citation type="submission" date="2022-06" db="EMBL/GenBank/DDBJ databases">
        <title>Isolation of gut microbiota from human fecal samples.</title>
        <authorList>
            <person name="Pamer E.G."/>
            <person name="Barat B."/>
            <person name="Waligurski E."/>
            <person name="Medina S."/>
            <person name="Paddock L."/>
            <person name="Mostad J."/>
        </authorList>
    </citation>
    <scope>NUCLEOTIDE SEQUENCE [LARGE SCALE GENOMIC DNA]</scope>
    <source>
        <strain evidence="2 3">DFI.6.1</strain>
    </source>
</reference>
<feature type="non-terminal residue" evidence="2">
    <location>
        <position position="1"/>
    </location>
</feature>
<dbReference type="Proteomes" id="UP001524435">
    <property type="component" value="Unassembled WGS sequence"/>
</dbReference>
<keyword evidence="1" id="KW-1133">Transmembrane helix</keyword>
<keyword evidence="3" id="KW-1185">Reference proteome</keyword>
<keyword evidence="1" id="KW-0812">Transmembrane</keyword>
<protein>
    <submittedName>
        <fullName evidence="2">AI-2E family transporter</fullName>
    </submittedName>
</protein>
<feature type="non-terminal residue" evidence="2">
    <location>
        <position position="73"/>
    </location>
</feature>
<keyword evidence="1" id="KW-0472">Membrane</keyword>
<evidence type="ECO:0000256" key="1">
    <source>
        <dbReference type="SAM" id="Phobius"/>
    </source>
</evidence>
<evidence type="ECO:0000313" key="2">
    <source>
        <dbReference type="EMBL" id="MCQ5122770.1"/>
    </source>
</evidence>
<name>A0ABT1SQ14_9FIRM</name>
<comment type="caution">
    <text evidence="2">The sequence shown here is derived from an EMBL/GenBank/DDBJ whole genome shotgun (WGS) entry which is preliminary data.</text>
</comment>
<feature type="transmembrane region" description="Helical" evidence="1">
    <location>
        <begin position="36"/>
        <end position="61"/>
    </location>
</feature>
<proteinExistence type="predicted"/>